<protein>
    <submittedName>
        <fullName evidence="1">Uncharacterized protein</fullName>
    </submittedName>
</protein>
<evidence type="ECO:0000313" key="2">
    <source>
        <dbReference type="Proteomes" id="UP000009026"/>
    </source>
</evidence>
<dbReference type="OrthoDB" id="5521589at2"/>
<dbReference type="EMBL" id="CP012109">
    <property type="protein sequence ID" value="AKQ69080.1"/>
    <property type="molecule type" value="Genomic_DNA"/>
</dbReference>
<dbReference type="PATRIC" id="fig|1297742.4.peg.6084"/>
<organism evidence="1 2">
    <name type="scientific">Pseudomyxococcus hansupus</name>
    <dbReference type="NCBI Taxonomy" id="1297742"/>
    <lineage>
        <taxon>Bacteria</taxon>
        <taxon>Pseudomonadati</taxon>
        <taxon>Myxococcota</taxon>
        <taxon>Myxococcia</taxon>
        <taxon>Myxococcales</taxon>
        <taxon>Cystobacterineae</taxon>
        <taxon>Myxococcaceae</taxon>
        <taxon>Pseudomyxococcus</taxon>
    </lineage>
</organism>
<reference evidence="1 2" key="1">
    <citation type="journal article" date="2016" name="PLoS ONE">
        <title>Complete Genome Sequence and Comparative Genomics of a Novel Myxobacterium Myxococcus hansupus.</title>
        <authorList>
            <person name="Sharma G."/>
            <person name="Narwani T."/>
            <person name="Subramanian S."/>
        </authorList>
    </citation>
    <scope>NUCLEOTIDE SEQUENCE [LARGE SCALE GENOMIC DNA]</scope>
    <source>
        <strain evidence="2">mixupus</strain>
    </source>
</reference>
<evidence type="ECO:0000313" key="1">
    <source>
        <dbReference type="EMBL" id="AKQ69080.1"/>
    </source>
</evidence>
<dbReference type="STRING" id="1297742.A176_005992"/>
<dbReference type="Proteomes" id="UP000009026">
    <property type="component" value="Chromosome"/>
</dbReference>
<name>A0A0H4X681_9BACT</name>
<keyword evidence="2" id="KW-1185">Reference proteome</keyword>
<dbReference type="KEGG" id="mym:A176_005992"/>
<dbReference type="AlphaFoldDB" id="A0A0H4X681"/>
<dbReference type="RefSeq" id="WP_002638338.1">
    <property type="nucleotide sequence ID" value="NZ_CP012109.1"/>
</dbReference>
<gene>
    <name evidence="1" type="ORF">A176_005992</name>
</gene>
<proteinExistence type="predicted"/>
<sequence>MGRKKHVSWDFKVDYHQDDTTGCIWRHAPGYGTSACHYAMNGYQVSALRQDMYNKDHRQNALALGYVLDVSGDRRRRGDLILTSMISKEVGAKARSIQKPSEWREAFRKRFEGRFGGSIKWLSLNKEGWHYGYILPVEHVPRKHMQRQQPTFAVKNGAAGGYGAWYPYHHNYHHLIPQGALQEYVCGNDDKTKRRVDILCSSKWNINGQDNMVLLPQEISVSKIVELPAHCPWDMKEHVAYSSSMKDMLKDVKLKLDKAITTQACEDVDEVVVDLDFISNQILRQIKAMRPGRQIGRVITG</sequence>
<accession>A0A0H4X681</accession>